<dbReference type="EMBL" id="CP000319">
    <property type="protein sequence ID" value="ABE64435.1"/>
    <property type="molecule type" value="Genomic_DNA"/>
</dbReference>
<protein>
    <recommendedName>
        <fullName evidence="1">Helicase/UvrB N-terminal domain-containing protein</fullName>
    </recommendedName>
</protein>
<dbReference type="SUPFAM" id="SSF52540">
    <property type="entry name" value="P-loop containing nucleoside triphosphate hydrolases"/>
    <property type="match status" value="1"/>
</dbReference>
<feature type="domain" description="Helicase/UvrB N-terminal" evidence="1">
    <location>
        <begin position="1167"/>
        <end position="1256"/>
    </location>
</feature>
<organism evidence="2 3">
    <name type="scientific">Nitrobacter hamburgensis (strain DSM 10229 / NCIMB 13809 / X14)</name>
    <dbReference type="NCBI Taxonomy" id="323097"/>
    <lineage>
        <taxon>Bacteria</taxon>
        <taxon>Pseudomonadati</taxon>
        <taxon>Pseudomonadota</taxon>
        <taxon>Alphaproteobacteria</taxon>
        <taxon>Hyphomicrobiales</taxon>
        <taxon>Nitrobacteraceae</taxon>
        <taxon>Nitrobacter</taxon>
    </lineage>
</organism>
<dbReference type="Proteomes" id="UP000001953">
    <property type="component" value="Chromosome"/>
</dbReference>
<reference evidence="2 3" key="1">
    <citation type="submission" date="2006-03" db="EMBL/GenBank/DDBJ databases">
        <title>Complete sequence of chromosome of Nitrobacter hamburgensis X14.</title>
        <authorList>
            <consortium name="US DOE Joint Genome Institute"/>
            <person name="Copeland A."/>
            <person name="Lucas S."/>
            <person name="Lapidus A."/>
            <person name="Barry K."/>
            <person name="Detter J.C."/>
            <person name="Glavina del Rio T."/>
            <person name="Hammon N."/>
            <person name="Israni S."/>
            <person name="Dalin E."/>
            <person name="Tice H."/>
            <person name="Pitluck S."/>
            <person name="Chain P."/>
            <person name="Malfatti S."/>
            <person name="Shin M."/>
            <person name="Vergez L."/>
            <person name="Schmutz J."/>
            <person name="Larimer F."/>
            <person name="Land M."/>
            <person name="Hauser L."/>
            <person name="Kyrpides N."/>
            <person name="Ivanova N."/>
            <person name="Ward B."/>
            <person name="Arp D."/>
            <person name="Klotz M."/>
            <person name="Stein L."/>
            <person name="O'Mullan G."/>
            <person name="Starkenburg S."/>
            <person name="Sayavedra L."/>
            <person name="Poret-Peterson A.T."/>
            <person name="Gentry M.E."/>
            <person name="Bruce D."/>
            <person name="Richardson P."/>
        </authorList>
    </citation>
    <scope>NUCLEOTIDE SEQUENCE [LARGE SCALE GENOMIC DNA]</scope>
    <source>
        <strain evidence="3">DSM 10229 / NCIMB 13809 / X14</strain>
    </source>
</reference>
<dbReference type="GO" id="GO:0005524">
    <property type="term" value="F:ATP binding"/>
    <property type="evidence" value="ECO:0007669"/>
    <property type="project" value="InterPro"/>
</dbReference>
<dbReference type="Gene3D" id="3.30.565.10">
    <property type="entry name" value="Histidine kinase-like ATPase, C-terminal domain"/>
    <property type="match status" value="1"/>
</dbReference>
<dbReference type="GO" id="GO:0003677">
    <property type="term" value="F:DNA binding"/>
    <property type="evidence" value="ECO:0007669"/>
    <property type="project" value="InterPro"/>
</dbReference>
<keyword evidence="3" id="KW-1185">Reference proteome</keyword>
<proteinExistence type="predicted"/>
<evidence type="ECO:0000313" key="2">
    <source>
        <dbReference type="EMBL" id="ABE64435.1"/>
    </source>
</evidence>
<dbReference type="NCBIfam" id="NF047352">
    <property type="entry name" value="P_loop_sacsin"/>
    <property type="match status" value="1"/>
</dbReference>
<sequence length="1306" mass="143753">MSMDVRTQQPVLDQLSEFVHDECQKRLRAYEAQPRDAAEHFETENEVLSGGYAYRQLYELVQNAADAILEAEEPHGRICVRLTPDRLEAANTGAALDEGGIVALLNVRSSPKRGNQIGRFGIGFKSLLRLGGRVDLTSKSLGLRFDPGACRNRIRNHLGLTSDARAPGMRLAEVLDPNAKGSPLSGQGRWNWATTVVSAEIADKSTFDRLKKELAEFPAEFLLFLPSDISLEIEVEGAEPRLIAKRFEEGNAVVSDGANESIWKVFGTRVRVENPEARSDATHIQARDQVPLAWAAPVGGREQAGRFWAFFPTETQSRTSGILNAPWKLNSDRTNLIRGPWNEAIMQAAAELICASLAALSTPNDHGAAVSAFPRQPERQDEIAIPLIRTLWDRIVGSEILPNVNGTPTRPADLARHFVEDTEICKFWASYASTNARQRHLHPDCYSSEARISRLNTLVAEAKRREIIVLPKPSSEDWLECIATTDFDSAKRVLAFVGGLLKERYDYRLYSIPEARLILTVEGGLASPSEAVIVSGAPAPAGFVAVAAQIASDPVCREILIDQMEVRVLTADSWAKVLNASLDTADASDSPEDWENFWRNIASAPSEATTDFVDDLHLERVKFRAVSGKWISRSLLVVTVQLAGIPEDHAMDLAFREHIDACVPAGWLSEFPSGDEAPDRDDPELKDYLQWLSPHFDAICKERVGSTPQYLPKFSSYSLRMPAGWRLLPHLPPARAAQLTNQLLSACDEFSDTQSKVTIIHPTQEKYPKVQAPHPIYHWLTEHGRIRVRSLTVPIKCFSAEFADILAQSGIHGFDVLASFLRARHPETDLRSRLAWRTSKLTAQSNARFWEEIFAELATKKASFKDLRTIWELAHSDGAIPATVPSADGPLPLVEIYVTGDPSVGHDLDDGRIVLLSAAAASAWTAAGAKTLGSGPSMTFESRLSSPSYLLDLFPELALAQEESEALRRLLAVWVKGLEENVGPFRHTAVLGMDADGALLIDRDRFRTHCWAESAELLLRCLARHGLIEDGESLEAKLAEILDRRSDEARTAVRAEPSLERRLLKAINGDVAVLLDVLMPATRQAVGDQLNPEDLARLALAVHGPTLLSRLRDALELQGLAPPKRWGGEPARAFVLDLGFPVEFASSVSGRRDAELSVSGPISLPPLHDYQEEILTSVGVLLATGAGRRRAVVSLPTGGGKTRVAAEAVVRLVLRGDGRRTALWVAQTDELCEQAVQCFRQLWAKPVRTSALCGFGEDRETLHRRRATKQRWSSQAFRLSTAGAIARSLLGSRSLELLSLMNVTTP</sequence>
<gene>
    <name evidence="2" type="ordered locus">Nham_3709</name>
</gene>
<dbReference type="Gene3D" id="3.40.50.300">
    <property type="entry name" value="P-loop containing nucleotide triphosphate hydrolases"/>
    <property type="match status" value="1"/>
</dbReference>
<dbReference type="KEGG" id="nha:Nham_3709"/>
<dbReference type="STRING" id="323097.Nham_3709"/>
<dbReference type="HOGENOM" id="CLU_244979_0_0_5"/>
<dbReference type="InterPro" id="IPR027417">
    <property type="entry name" value="P-loop_NTPase"/>
</dbReference>
<accession>Q1QH62</accession>
<dbReference type="InterPro" id="IPR036890">
    <property type="entry name" value="HATPase_C_sf"/>
</dbReference>
<name>Q1QH62_NITHX</name>
<dbReference type="GO" id="GO:0016787">
    <property type="term" value="F:hydrolase activity"/>
    <property type="evidence" value="ECO:0007669"/>
    <property type="project" value="InterPro"/>
</dbReference>
<dbReference type="InterPro" id="IPR006935">
    <property type="entry name" value="Helicase/UvrB_N"/>
</dbReference>
<evidence type="ECO:0000259" key="1">
    <source>
        <dbReference type="Pfam" id="PF04851"/>
    </source>
</evidence>
<dbReference type="eggNOG" id="COG1061">
    <property type="taxonomic scope" value="Bacteria"/>
</dbReference>
<dbReference type="SUPFAM" id="SSF55874">
    <property type="entry name" value="ATPase domain of HSP90 chaperone/DNA topoisomerase II/histidine kinase"/>
    <property type="match status" value="1"/>
</dbReference>
<dbReference type="Pfam" id="PF04851">
    <property type="entry name" value="ResIII"/>
    <property type="match status" value="1"/>
</dbReference>
<evidence type="ECO:0000313" key="3">
    <source>
        <dbReference type="Proteomes" id="UP000001953"/>
    </source>
</evidence>